<dbReference type="Gene3D" id="2.40.110.10">
    <property type="entry name" value="Butyryl-CoA Dehydrogenase, subunit A, domain 2"/>
    <property type="match status" value="1"/>
</dbReference>
<dbReference type="Gene3D" id="1.10.540.10">
    <property type="entry name" value="Acyl-CoA dehydrogenase/oxidase, N-terminal domain"/>
    <property type="match status" value="1"/>
</dbReference>
<dbReference type="EMBL" id="JAYFSI010000004">
    <property type="protein sequence ID" value="MEA5361602.1"/>
    <property type="molecule type" value="Genomic_DNA"/>
</dbReference>
<protein>
    <submittedName>
        <fullName evidence="2">Acyl-CoA dehydrogenase family protein</fullName>
    </submittedName>
</protein>
<organism evidence="2 3">
    <name type="scientific">Amycolatopsis heterodermiae</name>
    <dbReference type="NCBI Taxonomy" id="3110235"/>
    <lineage>
        <taxon>Bacteria</taxon>
        <taxon>Bacillati</taxon>
        <taxon>Actinomycetota</taxon>
        <taxon>Actinomycetes</taxon>
        <taxon>Pseudonocardiales</taxon>
        <taxon>Pseudonocardiaceae</taxon>
        <taxon>Amycolatopsis</taxon>
    </lineage>
</organism>
<evidence type="ECO:0000313" key="3">
    <source>
        <dbReference type="Proteomes" id="UP001304298"/>
    </source>
</evidence>
<comment type="caution">
    <text evidence="2">The sequence shown here is derived from an EMBL/GenBank/DDBJ whole genome shotgun (WGS) entry which is preliminary data.</text>
</comment>
<evidence type="ECO:0000259" key="1">
    <source>
        <dbReference type="Pfam" id="PF02771"/>
    </source>
</evidence>
<proteinExistence type="predicted"/>
<evidence type="ECO:0000313" key="2">
    <source>
        <dbReference type="EMBL" id="MEA5361602.1"/>
    </source>
</evidence>
<gene>
    <name evidence="2" type="ORF">VA596_18810</name>
</gene>
<sequence length="337" mass="34937">MTDLVARARAIADDVLFPAAAEVDVKGEVPRSHFDLLAEQGFYGLAAPVELGGAGADLPQLSAVVETLAGGCLSTTFTWLQHNGLVAGLAHSASPLRERYLAPLIRGEVRAGVAYGGVIPKTPLMRATRVDGGYAFTGLAPFVSGWGLIDVLQLCGRDGDNLISAVVDAVAGPQLAVRRLDLVAVQGTATVALTLDGYFVPEELVYDETSHAEFIAGNTFGARLNGCAHLGLVGRATRLIEDAGQPDLAATLAAEQAQVRDALDEALAAGDLARLFEARAAGAELAYRSAGALVAAVGSRAVLAGEHAQRLVREATFLLVVASRPEIKAGLLARAAR</sequence>
<name>A0ABU5R5T8_9PSEU</name>
<keyword evidence="3" id="KW-1185">Reference proteome</keyword>
<feature type="domain" description="Acyl-CoA dehydrogenase/oxidase N-terminal" evidence="1">
    <location>
        <begin position="4"/>
        <end position="108"/>
    </location>
</feature>
<dbReference type="InterPro" id="IPR046373">
    <property type="entry name" value="Acyl-CoA_Oxase/DH_mid-dom_sf"/>
</dbReference>
<dbReference type="InterPro" id="IPR009100">
    <property type="entry name" value="AcylCoA_DH/oxidase_NM_dom_sf"/>
</dbReference>
<dbReference type="InterPro" id="IPR013786">
    <property type="entry name" value="AcylCoA_DH/ox_N"/>
</dbReference>
<dbReference type="PANTHER" id="PTHR43884:SF12">
    <property type="entry name" value="ISOVALERYL-COA DEHYDROGENASE, MITOCHONDRIAL-RELATED"/>
    <property type="match status" value="1"/>
</dbReference>
<accession>A0ABU5R5T8</accession>
<reference evidence="2 3" key="1">
    <citation type="submission" date="2023-12" db="EMBL/GenBank/DDBJ databases">
        <title>Amycolatopsis sp. V23-08.</title>
        <authorList>
            <person name="Somphong A."/>
        </authorList>
    </citation>
    <scope>NUCLEOTIDE SEQUENCE [LARGE SCALE GENOMIC DNA]</scope>
    <source>
        <strain evidence="2 3">V23-08</strain>
    </source>
</reference>
<dbReference type="InterPro" id="IPR037069">
    <property type="entry name" value="AcylCoA_DH/ox_N_sf"/>
</dbReference>
<dbReference type="Pfam" id="PF02771">
    <property type="entry name" value="Acyl-CoA_dh_N"/>
    <property type="match status" value="1"/>
</dbReference>
<dbReference type="SUPFAM" id="SSF56645">
    <property type="entry name" value="Acyl-CoA dehydrogenase NM domain-like"/>
    <property type="match status" value="1"/>
</dbReference>
<dbReference type="PANTHER" id="PTHR43884">
    <property type="entry name" value="ACYL-COA DEHYDROGENASE"/>
    <property type="match status" value="1"/>
</dbReference>
<dbReference type="Proteomes" id="UP001304298">
    <property type="component" value="Unassembled WGS sequence"/>
</dbReference>
<dbReference type="RefSeq" id="WP_323328898.1">
    <property type="nucleotide sequence ID" value="NZ_JAYFSI010000004.1"/>
</dbReference>